<gene>
    <name evidence="7" type="ORF">RGI145_07965</name>
</gene>
<dbReference type="PANTHER" id="PTHR36985">
    <property type="entry name" value="TRANSLOCATION AND ASSEMBLY MODULE SUBUNIT TAMB"/>
    <property type="match status" value="1"/>
</dbReference>
<keyword evidence="4" id="KW-0472">Membrane</keyword>
<dbReference type="eggNOG" id="COG2911">
    <property type="taxonomic scope" value="Bacteria"/>
</dbReference>
<evidence type="ECO:0000313" key="7">
    <source>
        <dbReference type="EMBL" id="APT57038.1"/>
    </source>
</evidence>
<comment type="subcellular location">
    <subcellularLocation>
        <location evidence="1">Membrane</location>
        <topology evidence="1">Single-pass membrane protein</topology>
    </subcellularLocation>
</comment>
<reference evidence="7 8" key="1">
    <citation type="submission" date="2016-05" db="EMBL/GenBank/DDBJ databases">
        <title>Complete Genome and Methylome Analysis of Psychrotrophic Bacterial Isolates from Antarctic Lake Untersee.</title>
        <authorList>
            <person name="Fomenkov A."/>
            <person name="Akimov V.N."/>
            <person name="Vasilyeva L.V."/>
            <person name="Andersen D."/>
            <person name="Vincze T."/>
            <person name="Roberts R.J."/>
        </authorList>
    </citation>
    <scope>NUCLEOTIDE SEQUENCE [LARGE SCALE GENOMIC DNA]</scope>
    <source>
        <strain evidence="7 8">U14-5</strain>
    </source>
</reference>
<dbReference type="EMBL" id="CP015583">
    <property type="protein sequence ID" value="APT57038.1"/>
    <property type="molecule type" value="Genomic_DNA"/>
</dbReference>
<evidence type="ECO:0000256" key="1">
    <source>
        <dbReference type="ARBA" id="ARBA00004167"/>
    </source>
</evidence>
<evidence type="ECO:0000259" key="6">
    <source>
        <dbReference type="Pfam" id="PF04357"/>
    </source>
</evidence>
<name>A0A1L7AE21_9PROT</name>
<dbReference type="KEGG" id="rgi:RGI145_07965"/>
<evidence type="ECO:0000256" key="4">
    <source>
        <dbReference type="ARBA" id="ARBA00023136"/>
    </source>
</evidence>
<evidence type="ECO:0000256" key="5">
    <source>
        <dbReference type="SAM" id="MobiDB-lite"/>
    </source>
</evidence>
<evidence type="ECO:0000256" key="2">
    <source>
        <dbReference type="ARBA" id="ARBA00022692"/>
    </source>
</evidence>
<dbReference type="STRING" id="257708.RGI145_07965"/>
<accession>A0A1L7AE21</accession>
<dbReference type="PANTHER" id="PTHR36985:SF1">
    <property type="entry name" value="TRANSLOCATION AND ASSEMBLY MODULE SUBUNIT TAMB"/>
    <property type="match status" value="1"/>
</dbReference>
<evidence type="ECO:0000256" key="3">
    <source>
        <dbReference type="ARBA" id="ARBA00022989"/>
    </source>
</evidence>
<feature type="domain" description="Translocation and assembly module TamB C-terminal" evidence="6">
    <location>
        <begin position="991"/>
        <end position="1347"/>
    </location>
</feature>
<keyword evidence="2" id="KW-0812">Transmembrane</keyword>
<sequence length="1347" mass="137846">MRRALKWAGILLLVLILLPVVVVGGVLVFANTSPGQATIARLAGQYVPGLTIEGLHGGLPFGPRIDRVTMADAKGTYLTVEDAVLDVDLGALLRREVRIRRLYAGRLDFERLPESTAPAPEPQPSEGGSLIPSLPQLPVGLALEALEVKRLEIGQAVAGMPAALNLQAGGRLGDDGAFLGVKARRLDMPGALDADVALAPGQRVKLNVSYDEPAGGMVAGLLGLPPAPGSARITLDGPAEGAALTLRAAIGDALKAQADGTLALPATGGLGLVAKGNVQAPGLLPAPVTGGDFAVDLRPEGSGLRLNSFLVSAAPGRVEGSGYVGDNSDLTLKAALGNSEALGSLLPQGLGWNGIELNAHVTGSTSAPAIEAQGVVRQPRIPQAPPTLVGDAIRMDLKGDGERIERLTVAGAGLNLEASGRYRDALDLAVKARMGDAKALGELLPAGIGWGALELDGTVTGTQQDPAVDAKLVMRDPRLPEPAPGLLGKEPVLTLRGDLKRIEHLELTGAGLSATASGSYQDPLDLTAQIRLANAEATGQPVRGRMQADLHVGGTLAAPTVQAKVNSPELIAQGHKLENLQLDADLARLSPPTGSAKLSGRLDGQPLSLDAASELNEQVLRIERLAAALGPLRLNGGGSFDIAKLLFDGQVKLEARDLAPLSGIAGMPLAGGLNLEARGAPDSRGVQTVNADLRLNRLTAAGTPVDGTVRAEGALDALNLQAQIAAMDARLNARARIDAVSADRTVNLAALDVTRGQLGLRLTAPATVTLRQDGGIRIGDMALAARPGGTLRLGGQWGPQQADLRATIANLPVAMANLFVPDPRLAGTVNADIRVTGATAAPNIDGEVRATGLRADAPYAAGLPPANLTVNAKMRGQAIEAVANLVAGSAARMTLEARLPQGATGNAPVQASLRGNANLGTIAAPLLAAGANRATGQLTIDARAAGTVSAPQLSGGATLSNGSFRNLEYGAALRNIAARITAQGDRIVLESLTANGTKGTLSARGEARPFAQGQPLRITLTSQGLQPVTSDLFTGLFNTDLLLDGGLASGLRASGRIEIPEATLGIPTGLPGSVADLGNVREVGRGAPAPRRGRNASAATQAAASQPDPQAAPIALDINVVIPGRFYVRGRGLDAEMEGNLKVGGTASAPNITGSLDMVRGTFTLIDRRLSFSRGSLAFSGGVMPDLDFLASTTVQSTTINVAISGKPTEPKVEFTSSPELPQDEVLARLLFARSTSELSPFQIAQIAQALAGATGALGSDSDGGFFGRIAKRLGLDRLGVDSTSSGELGVKAGGYLADGVYVNVDPGATTGQPRVGVEIELTPRLKLKSSSGTDGQSAGLSYEYEY</sequence>
<dbReference type="InterPro" id="IPR007452">
    <property type="entry name" value="TamB_C"/>
</dbReference>
<keyword evidence="3" id="KW-1133">Transmembrane helix</keyword>
<organism evidence="7 8">
    <name type="scientific">Roseomonas gilardii</name>
    <dbReference type="NCBI Taxonomy" id="257708"/>
    <lineage>
        <taxon>Bacteria</taxon>
        <taxon>Pseudomonadati</taxon>
        <taxon>Pseudomonadota</taxon>
        <taxon>Alphaproteobacteria</taxon>
        <taxon>Acetobacterales</taxon>
        <taxon>Roseomonadaceae</taxon>
        <taxon>Roseomonas</taxon>
    </lineage>
</organism>
<dbReference type="GO" id="GO:0097347">
    <property type="term" value="C:TAM protein secretion complex"/>
    <property type="evidence" value="ECO:0007669"/>
    <property type="project" value="TreeGrafter"/>
</dbReference>
<dbReference type="Pfam" id="PF04357">
    <property type="entry name" value="TamB"/>
    <property type="match status" value="1"/>
</dbReference>
<proteinExistence type="predicted"/>
<dbReference type="GO" id="GO:0009306">
    <property type="term" value="P:protein secretion"/>
    <property type="evidence" value="ECO:0007669"/>
    <property type="project" value="InterPro"/>
</dbReference>
<feature type="region of interest" description="Disordered" evidence="5">
    <location>
        <begin position="1085"/>
        <end position="1108"/>
    </location>
</feature>
<evidence type="ECO:0000313" key="8">
    <source>
        <dbReference type="Proteomes" id="UP000185494"/>
    </source>
</evidence>
<dbReference type="RefSeq" id="WP_075797938.1">
    <property type="nucleotide sequence ID" value="NZ_CP015583.1"/>
</dbReference>
<dbReference type="Proteomes" id="UP000185494">
    <property type="component" value="Chromosome 1"/>
</dbReference>
<dbReference type="GO" id="GO:0005886">
    <property type="term" value="C:plasma membrane"/>
    <property type="evidence" value="ECO:0007669"/>
    <property type="project" value="InterPro"/>
</dbReference>
<protein>
    <recommendedName>
        <fullName evidence="6">Translocation and assembly module TamB C-terminal domain-containing protein</fullName>
    </recommendedName>
</protein>